<feature type="compositionally biased region" description="Acidic residues" evidence="1">
    <location>
        <begin position="157"/>
        <end position="180"/>
    </location>
</feature>
<sequence>MIYPFNYTLLRTQRSDVGVYTAIKKSQGVPSMTTPVLDSVLCRIFEEATALIEQKDGSEHGGNSVTFMRSLRARPGLRDLWKRRSVSMLTSIFLVLRCARLNWHQAPRPPYNVGEHCKTARAIDAFLAVDNLTWSDFAGLSWFVTDGLDLIKPPGKEEEEMENESQLERVEDEQGGDSDSDVTVGIFVKQTCPVPPEDVGETGTEHDNSGSNADTSKEKSPWRYQLSLEQIVEGMQRLNINVDETALTEAFTRLRIPDPLPPAPRKNGNPFLDDSD</sequence>
<dbReference type="AlphaFoldDB" id="A0AAD4HYC8"/>
<proteinExistence type="predicted"/>
<evidence type="ECO:0000313" key="3">
    <source>
        <dbReference type="Proteomes" id="UP001197093"/>
    </source>
</evidence>
<comment type="caution">
    <text evidence="2">The sequence shown here is derived from an EMBL/GenBank/DDBJ whole genome shotgun (WGS) entry which is preliminary data.</text>
</comment>
<feature type="region of interest" description="Disordered" evidence="1">
    <location>
        <begin position="153"/>
        <end position="221"/>
    </location>
</feature>
<feature type="region of interest" description="Disordered" evidence="1">
    <location>
        <begin position="254"/>
        <end position="276"/>
    </location>
</feature>
<protein>
    <submittedName>
        <fullName evidence="2">Uncharacterized protein</fullName>
    </submittedName>
</protein>
<organism evidence="2 3">
    <name type="scientific">Staphylotrichum longicolle</name>
    <dbReference type="NCBI Taxonomy" id="669026"/>
    <lineage>
        <taxon>Eukaryota</taxon>
        <taxon>Fungi</taxon>
        <taxon>Dikarya</taxon>
        <taxon>Ascomycota</taxon>
        <taxon>Pezizomycotina</taxon>
        <taxon>Sordariomycetes</taxon>
        <taxon>Sordariomycetidae</taxon>
        <taxon>Sordariales</taxon>
        <taxon>Chaetomiaceae</taxon>
        <taxon>Staphylotrichum</taxon>
    </lineage>
</organism>
<accession>A0AAD4HYC8</accession>
<name>A0AAD4HYC8_9PEZI</name>
<evidence type="ECO:0000256" key="1">
    <source>
        <dbReference type="SAM" id="MobiDB-lite"/>
    </source>
</evidence>
<reference evidence="2" key="1">
    <citation type="submission" date="2023-02" db="EMBL/GenBank/DDBJ databases">
        <authorList>
            <person name="Palmer J.M."/>
        </authorList>
    </citation>
    <scope>NUCLEOTIDE SEQUENCE</scope>
    <source>
        <strain evidence="2">FW57</strain>
    </source>
</reference>
<keyword evidence="3" id="KW-1185">Reference proteome</keyword>
<gene>
    <name evidence="2" type="ORF">NEMBOFW57_002024</name>
</gene>
<dbReference type="EMBL" id="JAHCVI010000001">
    <property type="protein sequence ID" value="KAG7291994.1"/>
    <property type="molecule type" value="Genomic_DNA"/>
</dbReference>
<evidence type="ECO:0000313" key="2">
    <source>
        <dbReference type="EMBL" id="KAG7291994.1"/>
    </source>
</evidence>
<dbReference type="Proteomes" id="UP001197093">
    <property type="component" value="Unassembled WGS sequence"/>
</dbReference>